<comment type="caution">
    <text evidence="2">The sequence shown here is derived from an EMBL/GenBank/DDBJ whole genome shotgun (WGS) entry which is preliminary data.</text>
</comment>
<feature type="compositionally biased region" description="Low complexity" evidence="1">
    <location>
        <begin position="225"/>
        <end position="251"/>
    </location>
</feature>
<evidence type="ECO:0000313" key="2">
    <source>
        <dbReference type="EMBL" id="CAK9008887.1"/>
    </source>
</evidence>
<dbReference type="Proteomes" id="UP001642484">
    <property type="component" value="Unassembled WGS sequence"/>
</dbReference>
<evidence type="ECO:0008006" key="4">
    <source>
        <dbReference type="Google" id="ProtNLM"/>
    </source>
</evidence>
<protein>
    <recommendedName>
        <fullName evidence="4">AP2/ERF domain-containing protein</fullName>
    </recommendedName>
</protein>
<evidence type="ECO:0000313" key="3">
    <source>
        <dbReference type="Proteomes" id="UP001642484"/>
    </source>
</evidence>
<feature type="compositionally biased region" description="Basic and acidic residues" evidence="1">
    <location>
        <begin position="342"/>
        <end position="356"/>
    </location>
</feature>
<proteinExistence type="predicted"/>
<gene>
    <name evidence="2" type="ORF">CCMP2556_LOCUS9426</name>
</gene>
<accession>A0ABP0J3F4</accession>
<feature type="region of interest" description="Disordered" evidence="1">
    <location>
        <begin position="300"/>
        <end position="381"/>
    </location>
</feature>
<name>A0ABP0J3F4_9DINO</name>
<feature type="compositionally biased region" description="Basic and acidic residues" evidence="1">
    <location>
        <begin position="363"/>
        <end position="372"/>
    </location>
</feature>
<reference evidence="2 3" key="1">
    <citation type="submission" date="2024-02" db="EMBL/GenBank/DDBJ databases">
        <authorList>
            <person name="Chen Y."/>
            <person name="Shah S."/>
            <person name="Dougan E. K."/>
            <person name="Thang M."/>
            <person name="Chan C."/>
        </authorList>
    </citation>
    <scope>NUCLEOTIDE SEQUENCE [LARGE SCALE GENOMIC DNA]</scope>
</reference>
<feature type="compositionally biased region" description="Basic and acidic residues" evidence="1">
    <location>
        <begin position="300"/>
        <end position="310"/>
    </location>
</feature>
<evidence type="ECO:0000256" key="1">
    <source>
        <dbReference type="SAM" id="MobiDB-lite"/>
    </source>
</evidence>
<feature type="region of interest" description="Disordered" evidence="1">
    <location>
        <begin position="217"/>
        <end position="256"/>
    </location>
</feature>
<dbReference type="EMBL" id="CAXAMN010004389">
    <property type="protein sequence ID" value="CAK9008887.1"/>
    <property type="molecule type" value="Genomic_DNA"/>
</dbReference>
<sequence>MSSLVADLKHTQEFLEGQRKLLAPDQFRVIVGKQSSTWCSRFRSSKISPSDCATVTGILVSGPWNEEQKGALGNALSESMMGTEGPAPRRPAQELKSFPCYITPNDAKVLRSDVHNMVKLSCVVDRCVNLSLHLPNTATVKHIVGCMVEGFEGLGHKIPVRKTNSQVRDQSATGAMNTNMESWQQMMMQCMAMMRGQLQTQDTPAGFQIFDNRRKRQKMLTGGESPAEAASSGAHASAQLALPAPAAPSKPEIALPAAPSKPEMAIPAAVPSVEATPAGAAEDPDPAMLLSMEAVRTACKEREKEKKAEAAKAAAEAEEAEGGGDKAKSKKTPKNKAVKPKAKPELKSKSEDDFKTPRRGRPVPKEQPESAEKAAVPKKGDGTFFWKAGKVHRNDTSGHWRCFKHRSDKTDKKIKIGKTADEEKASFVRALKWIEED</sequence>
<keyword evidence="3" id="KW-1185">Reference proteome</keyword>
<feature type="compositionally biased region" description="Basic residues" evidence="1">
    <location>
        <begin position="328"/>
        <end position="341"/>
    </location>
</feature>
<organism evidence="2 3">
    <name type="scientific">Durusdinium trenchii</name>
    <dbReference type="NCBI Taxonomy" id="1381693"/>
    <lineage>
        <taxon>Eukaryota</taxon>
        <taxon>Sar</taxon>
        <taxon>Alveolata</taxon>
        <taxon>Dinophyceae</taxon>
        <taxon>Suessiales</taxon>
        <taxon>Symbiodiniaceae</taxon>
        <taxon>Durusdinium</taxon>
    </lineage>
</organism>